<dbReference type="SUPFAM" id="SSF48726">
    <property type="entry name" value="Immunoglobulin"/>
    <property type="match status" value="2"/>
</dbReference>
<protein>
    <recommendedName>
        <fullName evidence="10">Ig-like domain-containing protein</fullName>
    </recommendedName>
</protein>
<evidence type="ECO:0000256" key="2">
    <source>
        <dbReference type="ARBA" id="ARBA00022692"/>
    </source>
</evidence>
<comment type="similarity">
    <text evidence="8">Belongs to the immunoglobulin superfamily. SIGLEC (sialic acid binding Ig-like lectin) family.</text>
</comment>
<evidence type="ECO:0000256" key="9">
    <source>
        <dbReference type="SAM" id="Phobius"/>
    </source>
</evidence>
<keyword evidence="12" id="KW-1185">Reference proteome</keyword>
<dbReference type="InterPro" id="IPR051036">
    <property type="entry name" value="SIGLEC"/>
</dbReference>
<evidence type="ECO:0000256" key="5">
    <source>
        <dbReference type="ARBA" id="ARBA00022989"/>
    </source>
</evidence>
<keyword evidence="2 9" id="KW-0812">Transmembrane</keyword>
<feature type="transmembrane region" description="Helical" evidence="9">
    <location>
        <begin position="235"/>
        <end position="256"/>
    </location>
</feature>
<name>A0A401QAA3_SCYTO</name>
<dbReference type="InterPro" id="IPR007110">
    <property type="entry name" value="Ig-like_dom"/>
</dbReference>
<evidence type="ECO:0000256" key="8">
    <source>
        <dbReference type="ARBA" id="ARBA00038361"/>
    </source>
</evidence>
<accession>A0A401QAA3</accession>
<dbReference type="GO" id="GO:0007155">
    <property type="term" value="P:cell adhesion"/>
    <property type="evidence" value="ECO:0007669"/>
    <property type="project" value="UniProtKB-KW"/>
</dbReference>
<comment type="subcellular location">
    <subcellularLocation>
        <location evidence="1">Membrane</location>
        <topology evidence="1">Single-pass type I membrane protein</topology>
    </subcellularLocation>
</comment>
<dbReference type="SMART" id="SM00408">
    <property type="entry name" value="IGc2"/>
    <property type="match status" value="1"/>
</dbReference>
<dbReference type="GO" id="GO:0005886">
    <property type="term" value="C:plasma membrane"/>
    <property type="evidence" value="ECO:0007669"/>
    <property type="project" value="TreeGrafter"/>
</dbReference>
<gene>
    <name evidence="11" type="ORF">scyTo_0021579</name>
</gene>
<dbReference type="InterPro" id="IPR036179">
    <property type="entry name" value="Ig-like_dom_sf"/>
</dbReference>
<dbReference type="Pfam" id="PF08205">
    <property type="entry name" value="C2-set_2"/>
    <property type="match status" value="1"/>
</dbReference>
<keyword evidence="6 9" id="KW-0472">Membrane</keyword>
<dbReference type="GO" id="GO:0030246">
    <property type="term" value="F:carbohydrate binding"/>
    <property type="evidence" value="ECO:0007669"/>
    <property type="project" value="UniProtKB-KW"/>
</dbReference>
<evidence type="ECO:0000256" key="7">
    <source>
        <dbReference type="ARBA" id="ARBA00023157"/>
    </source>
</evidence>
<dbReference type="PROSITE" id="PS50835">
    <property type="entry name" value="IG_LIKE"/>
    <property type="match status" value="2"/>
</dbReference>
<dbReference type="SMART" id="SM00409">
    <property type="entry name" value="IG"/>
    <property type="match status" value="2"/>
</dbReference>
<comment type="caution">
    <text evidence="11">The sequence shown here is derived from an EMBL/GenBank/DDBJ whole genome shotgun (WGS) entry which is preliminary data.</text>
</comment>
<reference evidence="11 12" key="1">
    <citation type="journal article" date="2018" name="Nat. Ecol. Evol.">
        <title>Shark genomes provide insights into elasmobranch evolution and the origin of vertebrates.</title>
        <authorList>
            <person name="Hara Y"/>
            <person name="Yamaguchi K"/>
            <person name="Onimaru K"/>
            <person name="Kadota M"/>
            <person name="Koyanagi M"/>
            <person name="Keeley SD"/>
            <person name="Tatsumi K"/>
            <person name="Tanaka K"/>
            <person name="Motone F"/>
            <person name="Kageyama Y"/>
            <person name="Nozu R"/>
            <person name="Adachi N"/>
            <person name="Nishimura O"/>
            <person name="Nakagawa R"/>
            <person name="Tanegashima C"/>
            <person name="Kiyatake I"/>
            <person name="Matsumoto R"/>
            <person name="Murakumo K"/>
            <person name="Nishida K"/>
            <person name="Terakita A"/>
            <person name="Kuratani S"/>
            <person name="Sato K"/>
            <person name="Hyodo S Kuraku.S."/>
        </authorList>
    </citation>
    <scope>NUCLEOTIDE SEQUENCE [LARGE SCALE GENOMIC DNA]</scope>
</reference>
<keyword evidence="7" id="KW-1015">Disulfide bond</keyword>
<dbReference type="PANTHER" id="PTHR12035">
    <property type="entry name" value="SIALIC ACID BINDING IMMUNOGLOBULIN-LIKE LECTIN"/>
    <property type="match status" value="1"/>
</dbReference>
<evidence type="ECO:0000256" key="3">
    <source>
        <dbReference type="ARBA" id="ARBA00022734"/>
    </source>
</evidence>
<evidence type="ECO:0000256" key="1">
    <source>
        <dbReference type="ARBA" id="ARBA00004479"/>
    </source>
</evidence>
<dbReference type="STRING" id="75743.A0A401QAA3"/>
<keyword evidence="5 9" id="KW-1133">Transmembrane helix</keyword>
<sequence length="261" mass="28899">MINNITREDAGPYLFRIEFNNQDKYNYYPVTRLHVSDFTDKHRISPAKIIEGKRVDISCIFNTTCNGTAPVLTWDTPTDVPGSVSNTVTQHGVTLTYTTVLSLTPSLKHHGQNLTCRLRYPSVSSERTLIHTVQYPPQNLSITSLDIIDASSINIIEGNSTVIICSVESFPASNLTWRHLNVTMNRTSSSNELWLVIPHVTPRDTGDYECVAENEHGAVEGSITITVERRGSNDWKAGLLGAGITLGVGLSGFFIFKCVKK</sequence>
<dbReference type="InterPro" id="IPR003598">
    <property type="entry name" value="Ig_sub2"/>
</dbReference>
<evidence type="ECO:0000256" key="4">
    <source>
        <dbReference type="ARBA" id="ARBA00022889"/>
    </source>
</evidence>
<dbReference type="EMBL" id="BFAA01019388">
    <property type="protein sequence ID" value="GCB82301.1"/>
    <property type="molecule type" value="Genomic_DNA"/>
</dbReference>
<dbReference type="OMA" id="TRIAWAQ"/>
<feature type="domain" description="Ig-like" evidence="10">
    <location>
        <begin position="137"/>
        <end position="226"/>
    </location>
</feature>
<dbReference type="InterPro" id="IPR003599">
    <property type="entry name" value="Ig_sub"/>
</dbReference>
<evidence type="ECO:0000256" key="6">
    <source>
        <dbReference type="ARBA" id="ARBA00023136"/>
    </source>
</evidence>
<dbReference type="Gene3D" id="2.60.40.10">
    <property type="entry name" value="Immunoglobulins"/>
    <property type="match status" value="2"/>
</dbReference>
<dbReference type="Pfam" id="PF13927">
    <property type="entry name" value="Ig_3"/>
    <property type="match status" value="1"/>
</dbReference>
<proteinExistence type="inferred from homology"/>
<dbReference type="GO" id="GO:0033691">
    <property type="term" value="F:sialic acid binding"/>
    <property type="evidence" value="ECO:0007669"/>
    <property type="project" value="TreeGrafter"/>
</dbReference>
<evidence type="ECO:0000313" key="11">
    <source>
        <dbReference type="EMBL" id="GCB82301.1"/>
    </source>
</evidence>
<dbReference type="InterPro" id="IPR013783">
    <property type="entry name" value="Ig-like_fold"/>
</dbReference>
<keyword evidence="4" id="KW-0130">Cell adhesion</keyword>
<keyword evidence="3" id="KW-0430">Lectin</keyword>
<dbReference type="Proteomes" id="UP000288216">
    <property type="component" value="Unassembled WGS sequence"/>
</dbReference>
<feature type="domain" description="Ig-like" evidence="10">
    <location>
        <begin position="29"/>
        <end position="130"/>
    </location>
</feature>
<evidence type="ECO:0000313" key="12">
    <source>
        <dbReference type="Proteomes" id="UP000288216"/>
    </source>
</evidence>
<organism evidence="11 12">
    <name type="scientific">Scyliorhinus torazame</name>
    <name type="common">Cloudy catshark</name>
    <name type="synonym">Catulus torazame</name>
    <dbReference type="NCBI Taxonomy" id="75743"/>
    <lineage>
        <taxon>Eukaryota</taxon>
        <taxon>Metazoa</taxon>
        <taxon>Chordata</taxon>
        <taxon>Craniata</taxon>
        <taxon>Vertebrata</taxon>
        <taxon>Chondrichthyes</taxon>
        <taxon>Elasmobranchii</taxon>
        <taxon>Galeomorphii</taxon>
        <taxon>Galeoidea</taxon>
        <taxon>Carcharhiniformes</taxon>
        <taxon>Scyliorhinidae</taxon>
        <taxon>Scyliorhinus</taxon>
    </lineage>
</organism>
<dbReference type="InterPro" id="IPR013162">
    <property type="entry name" value="CD80_C2-set"/>
</dbReference>
<dbReference type="AlphaFoldDB" id="A0A401QAA3"/>
<dbReference type="PANTHER" id="PTHR12035:SF125">
    <property type="entry name" value="SIALIC ACID-BINDING IG-LIKE LECTIN 5"/>
    <property type="match status" value="1"/>
</dbReference>
<evidence type="ECO:0000259" key="10">
    <source>
        <dbReference type="PROSITE" id="PS50835"/>
    </source>
</evidence>
<dbReference type="OrthoDB" id="10012075at2759"/>